<keyword evidence="1" id="KW-0343">GTPase activation</keyword>
<dbReference type="CTD" id="9938"/>
<reference evidence="7" key="3">
    <citation type="submission" date="2025-09" db="UniProtKB">
        <authorList>
            <consortium name="Ensembl"/>
        </authorList>
    </citation>
    <scope>IDENTIFICATION</scope>
</reference>
<dbReference type="PANTHER" id="PTHR15228">
    <property type="entry name" value="SPERMATHECAL PHYSIOLOGY VARIANT"/>
    <property type="match status" value="1"/>
</dbReference>
<feature type="region of interest" description="Disordered" evidence="4">
    <location>
        <begin position="531"/>
        <end position="562"/>
    </location>
</feature>
<dbReference type="GeneID" id="102688834"/>
<reference evidence="8" key="1">
    <citation type="submission" date="2011-12" db="EMBL/GenBank/DDBJ databases">
        <title>The Draft Genome of Lepisosteus oculatus.</title>
        <authorList>
            <consortium name="The Broad Institute Genome Assembly &amp; Analysis Group"/>
            <consortium name="Computational R&amp;D Group"/>
            <consortium name="and Sequencing Platform"/>
            <person name="Di Palma F."/>
            <person name="Alfoldi J."/>
            <person name="Johnson J."/>
            <person name="Berlin A."/>
            <person name="Gnerre S."/>
            <person name="Jaffe D."/>
            <person name="MacCallum I."/>
            <person name="Young S."/>
            <person name="Walker B.J."/>
            <person name="Lander E.S."/>
            <person name="Lindblad-Toh K."/>
        </authorList>
    </citation>
    <scope>NUCLEOTIDE SEQUENCE [LARGE SCALE GENOMIC DNA]</scope>
</reference>
<dbReference type="GO" id="GO:0006911">
    <property type="term" value="P:phagocytosis, engulfment"/>
    <property type="evidence" value="ECO:0000318"/>
    <property type="project" value="GO_Central"/>
</dbReference>
<dbReference type="Bgee" id="ENSLOCG00000015343">
    <property type="expression patterns" value="Expressed in bone element and 11 other cell types or tissues"/>
</dbReference>
<feature type="compositionally biased region" description="Basic and acidic residues" evidence="4">
    <location>
        <begin position="535"/>
        <end position="546"/>
    </location>
</feature>
<keyword evidence="2" id="KW-0597">Phosphoprotein</keyword>
<dbReference type="InterPro" id="IPR001849">
    <property type="entry name" value="PH_domain"/>
</dbReference>
<dbReference type="GO" id="GO:0005096">
    <property type="term" value="F:GTPase activator activity"/>
    <property type="evidence" value="ECO:0000318"/>
    <property type="project" value="GO_Central"/>
</dbReference>
<dbReference type="SUPFAM" id="SSF48350">
    <property type="entry name" value="GTPase activation domain, GAP"/>
    <property type="match status" value="1"/>
</dbReference>
<dbReference type="InterPro" id="IPR051025">
    <property type="entry name" value="RhoGAP"/>
</dbReference>
<keyword evidence="8" id="KW-1185">Reference proteome</keyword>
<sequence length="638" mass="71519">MSLKIRNWDFNLRAEASKIARSKSVMPADPSSGLGQPGSSNSLDRPLKTGWLKKQRSIVKNWQLKYFVLKGQNLYYYKDDKDSTCQGYIALQSSQINELPSNADDPSKFLFEIIPGGFGDRERDSHILMANSQNEMEEWVKTIRRMIGAPSSGAVFGQNLADTLLYEQKFGHHSVPILVEKCAEFIREHGLSEEGIFRLPGQDNQVKQFRDAFDAGERPSFPSDTDVHTVASLFKLYLRELPQPVVPWCQYEDFLDCSQLLSTNQELGRVKIEKQISLLPRANYKLLSYICRFLYEIQLNSGVNKMSVENLATVIGVNLLKPRIEDPVTIMKGTPQIQKLMTVMISLHNELFPKSKDVAPSPPPQKSDNKKSNIPRSSVGWDVTEGPTDSAKDDISESRSLSESAEDVARLLDSDGLELEGANSLTSPCTDPWTGSPRKRTQTLPSRTSSFGGEGSRKNGSGKRAGLLEANLWGQPGSSPLESDSEKGTLSEDIFKILDLQRVSLYPSLRKTSERADSKALEATSAQVEVLQPRELQRSETEKEQKATTVQSREQEDNGSQKVYEDQINSLQKRNNELSATVAELRASLEVEKRRNTALEIRLRNADRAREEAEKRNQILDCEIQQFLSREKATAGPS</sequence>
<organism evidence="7 8">
    <name type="scientific">Lepisosteus oculatus</name>
    <name type="common">Spotted gar</name>
    <dbReference type="NCBI Taxonomy" id="7918"/>
    <lineage>
        <taxon>Eukaryota</taxon>
        <taxon>Metazoa</taxon>
        <taxon>Chordata</taxon>
        <taxon>Craniata</taxon>
        <taxon>Vertebrata</taxon>
        <taxon>Euteleostomi</taxon>
        <taxon>Actinopterygii</taxon>
        <taxon>Neopterygii</taxon>
        <taxon>Holostei</taxon>
        <taxon>Semionotiformes</taxon>
        <taxon>Lepisosteidae</taxon>
        <taxon>Lepisosteus</taxon>
    </lineage>
</organism>
<dbReference type="CDD" id="cd04390">
    <property type="entry name" value="RhoGAP_ARHGAP22_24_25"/>
    <property type="match status" value="1"/>
</dbReference>
<dbReference type="GO" id="GO:0007015">
    <property type="term" value="P:actin filament organization"/>
    <property type="evidence" value="ECO:0000318"/>
    <property type="project" value="GO_Central"/>
</dbReference>
<dbReference type="OMA" id="HRASTYD"/>
<dbReference type="Pfam" id="PF00169">
    <property type="entry name" value="PH"/>
    <property type="match status" value="1"/>
</dbReference>
<dbReference type="GO" id="GO:0007165">
    <property type="term" value="P:signal transduction"/>
    <property type="evidence" value="ECO:0007669"/>
    <property type="project" value="InterPro"/>
</dbReference>
<dbReference type="Proteomes" id="UP000018468">
    <property type="component" value="Linkage group LG1"/>
</dbReference>
<keyword evidence="3" id="KW-0175">Coiled coil</keyword>
<dbReference type="Pfam" id="PF00620">
    <property type="entry name" value="RhoGAP"/>
    <property type="match status" value="1"/>
</dbReference>
<dbReference type="SMART" id="SM00233">
    <property type="entry name" value="PH"/>
    <property type="match status" value="1"/>
</dbReference>
<feature type="compositionally biased region" description="Polar residues" evidence="4">
    <location>
        <begin position="33"/>
        <end position="43"/>
    </location>
</feature>
<protein>
    <submittedName>
        <fullName evidence="7">Rho GTPase activating protein 25</fullName>
    </submittedName>
</protein>
<proteinExistence type="predicted"/>
<name>W5NE23_LEPOC</name>
<dbReference type="SMART" id="SM00324">
    <property type="entry name" value="RhoGAP"/>
    <property type="match status" value="1"/>
</dbReference>
<dbReference type="eggNOG" id="KOG4270">
    <property type="taxonomic scope" value="Eukaryota"/>
</dbReference>
<dbReference type="InterPro" id="IPR008936">
    <property type="entry name" value="Rho_GTPase_activation_prot"/>
</dbReference>
<dbReference type="PROSITE" id="PS50238">
    <property type="entry name" value="RHOGAP"/>
    <property type="match status" value="1"/>
</dbReference>
<dbReference type="EMBL" id="AHAT01006094">
    <property type="status" value="NOT_ANNOTATED_CDS"/>
    <property type="molecule type" value="Genomic_DNA"/>
</dbReference>
<dbReference type="InterPro" id="IPR000198">
    <property type="entry name" value="RhoGAP_dom"/>
</dbReference>
<dbReference type="PANTHER" id="PTHR15228:SF20">
    <property type="entry name" value="RHO GTPASE-ACTIVATING PROTEIN 25"/>
    <property type="match status" value="1"/>
</dbReference>
<dbReference type="PROSITE" id="PS50003">
    <property type="entry name" value="PH_DOMAIN"/>
    <property type="match status" value="1"/>
</dbReference>
<evidence type="ECO:0000256" key="3">
    <source>
        <dbReference type="ARBA" id="ARBA00023054"/>
    </source>
</evidence>
<feature type="region of interest" description="Disordered" evidence="4">
    <location>
        <begin position="419"/>
        <end position="463"/>
    </location>
</feature>
<dbReference type="InterPro" id="IPR011993">
    <property type="entry name" value="PH-like_dom_sf"/>
</dbReference>
<reference evidence="7" key="2">
    <citation type="submission" date="2025-08" db="UniProtKB">
        <authorList>
            <consortium name="Ensembl"/>
        </authorList>
    </citation>
    <scope>IDENTIFICATION</scope>
</reference>
<evidence type="ECO:0000313" key="8">
    <source>
        <dbReference type="Proteomes" id="UP000018468"/>
    </source>
</evidence>
<dbReference type="Ensembl" id="ENSLOCT00000018914.1">
    <property type="protein sequence ID" value="ENSLOCP00000018882.1"/>
    <property type="gene ID" value="ENSLOCG00000015343.1"/>
</dbReference>
<accession>W5NE23</accession>
<feature type="region of interest" description="Disordered" evidence="4">
    <location>
        <begin position="354"/>
        <end position="407"/>
    </location>
</feature>
<evidence type="ECO:0000259" key="6">
    <source>
        <dbReference type="PROSITE" id="PS50238"/>
    </source>
</evidence>
<dbReference type="FunFam" id="1.10.555.10:FF:000015">
    <property type="entry name" value="rho GTPase-activating protein 25 isoform X1"/>
    <property type="match status" value="1"/>
</dbReference>
<feature type="region of interest" description="Disordered" evidence="4">
    <location>
        <begin position="23"/>
        <end position="46"/>
    </location>
</feature>
<dbReference type="InParanoid" id="W5NE23"/>
<dbReference type="OrthoDB" id="185175at2759"/>
<dbReference type="HOGENOM" id="CLU_020795_1_0_1"/>
<feature type="domain" description="Rho-GAP" evidence="6">
    <location>
        <begin position="158"/>
        <end position="352"/>
    </location>
</feature>
<dbReference type="STRING" id="7918.ENSLOCP00000018882"/>
<dbReference type="SUPFAM" id="SSF50729">
    <property type="entry name" value="PH domain-like"/>
    <property type="match status" value="1"/>
</dbReference>
<feature type="domain" description="PH" evidence="5">
    <location>
        <begin position="45"/>
        <end position="148"/>
    </location>
</feature>
<dbReference type="KEGG" id="loc:102688834"/>
<dbReference type="GO" id="GO:0051058">
    <property type="term" value="P:negative regulation of small GTPase mediated signal transduction"/>
    <property type="evidence" value="ECO:0000318"/>
    <property type="project" value="GO_Central"/>
</dbReference>
<dbReference type="GeneTree" id="ENSGT00950000183015"/>
<evidence type="ECO:0000256" key="4">
    <source>
        <dbReference type="SAM" id="MobiDB-lite"/>
    </source>
</evidence>
<dbReference type="Gene3D" id="1.10.555.10">
    <property type="entry name" value="Rho GTPase activation protein"/>
    <property type="match status" value="1"/>
</dbReference>
<dbReference type="GO" id="GO:0001891">
    <property type="term" value="C:phagocytic cup"/>
    <property type="evidence" value="ECO:0000318"/>
    <property type="project" value="GO_Central"/>
</dbReference>
<evidence type="ECO:0000256" key="1">
    <source>
        <dbReference type="ARBA" id="ARBA00022468"/>
    </source>
</evidence>
<evidence type="ECO:0000313" key="7">
    <source>
        <dbReference type="Ensembl" id="ENSLOCP00000018882.1"/>
    </source>
</evidence>
<dbReference type="Gene3D" id="2.30.29.30">
    <property type="entry name" value="Pleckstrin-homology domain (PH domain)/Phosphotyrosine-binding domain (PTB)"/>
    <property type="match status" value="1"/>
</dbReference>
<evidence type="ECO:0000256" key="2">
    <source>
        <dbReference type="ARBA" id="ARBA00022553"/>
    </source>
</evidence>
<dbReference type="AlphaFoldDB" id="W5NE23"/>
<feature type="compositionally biased region" description="Polar residues" evidence="4">
    <location>
        <begin position="442"/>
        <end position="451"/>
    </location>
</feature>
<evidence type="ECO:0000259" key="5">
    <source>
        <dbReference type="PROSITE" id="PS50003"/>
    </source>
</evidence>